<proteinExistence type="predicted"/>
<reference evidence="2 3" key="1">
    <citation type="journal article" date="2019" name="Nat. Ecol. Evol.">
        <title>Megaphylogeny resolves global patterns of mushroom evolution.</title>
        <authorList>
            <person name="Varga T."/>
            <person name="Krizsan K."/>
            <person name="Foldi C."/>
            <person name="Dima B."/>
            <person name="Sanchez-Garcia M."/>
            <person name="Sanchez-Ramirez S."/>
            <person name="Szollosi G.J."/>
            <person name="Szarkandi J.G."/>
            <person name="Papp V."/>
            <person name="Albert L."/>
            <person name="Andreopoulos W."/>
            <person name="Angelini C."/>
            <person name="Antonin V."/>
            <person name="Barry K.W."/>
            <person name="Bougher N.L."/>
            <person name="Buchanan P."/>
            <person name="Buyck B."/>
            <person name="Bense V."/>
            <person name="Catcheside P."/>
            <person name="Chovatia M."/>
            <person name="Cooper J."/>
            <person name="Damon W."/>
            <person name="Desjardin D."/>
            <person name="Finy P."/>
            <person name="Geml J."/>
            <person name="Haridas S."/>
            <person name="Hughes K."/>
            <person name="Justo A."/>
            <person name="Karasinski D."/>
            <person name="Kautmanova I."/>
            <person name="Kiss B."/>
            <person name="Kocsube S."/>
            <person name="Kotiranta H."/>
            <person name="LaButti K.M."/>
            <person name="Lechner B.E."/>
            <person name="Liimatainen K."/>
            <person name="Lipzen A."/>
            <person name="Lukacs Z."/>
            <person name="Mihaltcheva S."/>
            <person name="Morgado L.N."/>
            <person name="Niskanen T."/>
            <person name="Noordeloos M.E."/>
            <person name="Ohm R.A."/>
            <person name="Ortiz-Santana B."/>
            <person name="Ovrebo C."/>
            <person name="Racz N."/>
            <person name="Riley R."/>
            <person name="Savchenko A."/>
            <person name="Shiryaev A."/>
            <person name="Soop K."/>
            <person name="Spirin V."/>
            <person name="Szebenyi C."/>
            <person name="Tomsovsky M."/>
            <person name="Tulloss R.E."/>
            <person name="Uehling J."/>
            <person name="Grigoriev I.V."/>
            <person name="Vagvolgyi C."/>
            <person name="Papp T."/>
            <person name="Martin F.M."/>
            <person name="Miettinen O."/>
            <person name="Hibbett D.S."/>
            <person name="Nagy L.G."/>
        </authorList>
    </citation>
    <scope>NUCLEOTIDE SEQUENCE [LARGE SCALE GENOMIC DNA]</scope>
    <source>
        <strain evidence="2 3">FP101781</strain>
    </source>
</reference>
<feature type="compositionally biased region" description="Basic and acidic residues" evidence="1">
    <location>
        <begin position="350"/>
        <end position="360"/>
    </location>
</feature>
<feature type="region of interest" description="Disordered" evidence="1">
    <location>
        <begin position="350"/>
        <end position="379"/>
    </location>
</feature>
<accession>A0A4Y7SH08</accession>
<protein>
    <recommendedName>
        <fullName evidence="4">BTB domain-containing protein</fullName>
    </recommendedName>
</protein>
<evidence type="ECO:0008006" key="4">
    <source>
        <dbReference type="Google" id="ProtNLM"/>
    </source>
</evidence>
<sequence>MASSSKNDDLGALRMNSEQTALKDEVYYWLDNARFLVQGVLFRVPRLPFILGSRYFTEKHGLRHNTNSAEPIIHLQSVSAAHFRVFLSFLFPMPTNTPLESRFTKDQWITILRLCTAWHFPEFRKLAIQNLDGKLMELELIHVGREFCIPVFVLEGYRAVIERPKAKIIGKEDAASIGYESANKLWAIRYQIQIVGVTFDEEALDRELHESFAEELAELRRYKEEGYMDPEDNFEWADAGEEAGNEEEGPPEHLIWMQSVSGGPQPETERVRLTRSIENLKEEERQITKRLQEVQLWDVTPEAMENLAKVTKARKEAIPGEERLTKSLDTINEMSTLDLWSLLEGPKGRREWREQHHRDTEGEENGQPNKWKQEGKADKEMELAKLSEEILRCQRKRWEVEGQLKKLDQPIVHSIADACRRRKQ</sequence>
<dbReference type="STRING" id="71717.A0A4Y7SH08"/>
<dbReference type="Proteomes" id="UP000298030">
    <property type="component" value="Unassembled WGS sequence"/>
</dbReference>
<evidence type="ECO:0000313" key="2">
    <source>
        <dbReference type="EMBL" id="TEB21180.1"/>
    </source>
</evidence>
<evidence type="ECO:0000256" key="1">
    <source>
        <dbReference type="SAM" id="MobiDB-lite"/>
    </source>
</evidence>
<dbReference type="OrthoDB" id="3199068at2759"/>
<dbReference type="EMBL" id="QPFP01000118">
    <property type="protein sequence ID" value="TEB21180.1"/>
    <property type="molecule type" value="Genomic_DNA"/>
</dbReference>
<name>A0A4Y7SH08_COPMI</name>
<organism evidence="2 3">
    <name type="scientific">Coprinellus micaceus</name>
    <name type="common">Glistening ink-cap mushroom</name>
    <name type="synonym">Coprinus micaceus</name>
    <dbReference type="NCBI Taxonomy" id="71717"/>
    <lineage>
        <taxon>Eukaryota</taxon>
        <taxon>Fungi</taxon>
        <taxon>Dikarya</taxon>
        <taxon>Basidiomycota</taxon>
        <taxon>Agaricomycotina</taxon>
        <taxon>Agaricomycetes</taxon>
        <taxon>Agaricomycetidae</taxon>
        <taxon>Agaricales</taxon>
        <taxon>Agaricineae</taxon>
        <taxon>Psathyrellaceae</taxon>
        <taxon>Coprinellus</taxon>
    </lineage>
</organism>
<keyword evidence="3" id="KW-1185">Reference proteome</keyword>
<dbReference type="AlphaFoldDB" id="A0A4Y7SH08"/>
<gene>
    <name evidence="2" type="ORF">FA13DRAFT_145192</name>
</gene>
<comment type="caution">
    <text evidence="2">The sequence shown here is derived from an EMBL/GenBank/DDBJ whole genome shotgun (WGS) entry which is preliminary data.</text>
</comment>
<evidence type="ECO:0000313" key="3">
    <source>
        <dbReference type="Proteomes" id="UP000298030"/>
    </source>
</evidence>